<dbReference type="EMBL" id="SZYD01000012">
    <property type="protein sequence ID" value="KAD4584818.1"/>
    <property type="molecule type" value="Genomic_DNA"/>
</dbReference>
<organism evidence="2 3">
    <name type="scientific">Mikania micrantha</name>
    <name type="common">bitter vine</name>
    <dbReference type="NCBI Taxonomy" id="192012"/>
    <lineage>
        <taxon>Eukaryota</taxon>
        <taxon>Viridiplantae</taxon>
        <taxon>Streptophyta</taxon>
        <taxon>Embryophyta</taxon>
        <taxon>Tracheophyta</taxon>
        <taxon>Spermatophyta</taxon>
        <taxon>Magnoliopsida</taxon>
        <taxon>eudicotyledons</taxon>
        <taxon>Gunneridae</taxon>
        <taxon>Pentapetalae</taxon>
        <taxon>asterids</taxon>
        <taxon>campanulids</taxon>
        <taxon>Asterales</taxon>
        <taxon>Asteraceae</taxon>
        <taxon>Asteroideae</taxon>
        <taxon>Heliantheae alliance</taxon>
        <taxon>Eupatorieae</taxon>
        <taxon>Mikania</taxon>
    </lineage>
</organism>
<reference evidence="2 3" key="1">
    <citation type="submission" date="2019-05" db="EMBL/GenBank/DDBJ databases">
        <title>Mikania micrantha, genome provides insights into the molecular mechanism of rapid growth.</title>
        <authorList>
            <person name="Liu B."/>
        </authorList>
    </citation>
    <scope>NUCLEOTIDE SEQUENCE [LARGE SCALE GENOMIC DNA]</scope>
    <source>
        <strain evidence="2">NLD-2019</strain>
        <tissue evidence="2">Leaf</tissue>
    </source>
</reference>
<evidence type="ECO:0000313" key="1">
    <source>
        <dbReference type="EMBL" id="KAD4584779.1"/>
    </source>
</evidence>
<evidence type="ECO:0000313" key="2">
    <source>
        <dbReference type="EMBL" id="KAD4584818.1"/>
    </source>
</evidence>
<dbReference type="EMBL" id="SZYD01000012">
    <property type="protein sequence ID" value="KAD4584779.1"/>
    <property type="molecule type" value="Genomic_DNA"/>
</dbReference>
<keyword evidence="3" id="KW-1185">Reference proteome</keyword>
<dbReference type="Gene3D" id="1.20.1340.10">
    <property type="entry name" value="dopa decarboxylase, N-terminal domain"/>
    <property type="match status" value="1"/>
</dbReference>
<name>A0A5N6NCY4_9ASTR</name>
<comment type="caution">
    <text evidence="2">The sequence shown here is derived from an EMBL/GenBank/DDBJ whole genome shotgun (WGS) entry which is preliminary data.</text>
</comment>
<accession>A0A5N6NCY4</accession>
<evidence type="ECO:0000313" key="3">
    <source>
        <dbReference type="Proteomes" id="UP000326396"/>
    </source>
</evidence>
<dbReference type="Proteomes" id="UP000326396">
    <property type="component" value="Linkage Group LG2"/>
</dbReference>
<sequence>MAGTPVLAPNLVSRKMDVNSTAVPPTPGTHMKGICLRDHLCENGNGLNLMAMDAEQLRENAHKMVDFIADYYKNIESFPVLSQVEVCMYV</sequence>
<gene>
    <name evidence="1" type="ORF">E3N88_22380</name>
    <name evidence="2" type="ORF">E3N88_22419</name>
</gene>
<dbReference type="AlphaFoldDB" id="A0A5N6NCY4"/>
<proteinExistence type="predicted"/>
<protein>
    <submittedName>
        <fullName evidence="2">Uncharacterized protein</fullName>
    </submittedName>
</protein>
<dbReference type="OrthoDB" id="639767at2759"/>